<dbReference type="EMBL" id="JBHTIZ010000044">
    <property type="protein sequence ID" value="MFD0985183.1"/>
    <property type="molecule type" value="Genomic_DNA"/>
</dbReference>
<protein>
    <submittedName>
        <fullName evidence="5">Phage integrase SAM-like domain-containing protein</fullName>
    </submittedName>
</protein>
<dbReference type="CDD" id="cd01185">
    <property type="entry name" value="INTN1_C_like"/>
    <property type="match status" value="1"/>
</dbReference>
<evidence type="ECO:0000313" key="6">
    <source>
        <dbReference type="Proteomes" id="UP001597051"/>
    </source>
</evidence>
<dbReference type="InterPro" id="IPR013762">
    <property type="entry name" value="Integrase-like_cat_sf"/>
</dbReference>
<comment type="caution">
    <text evidence="5">The sequence shown here is derived from an EMBL/GenBank/DDBJ whole genome shotgun (WGS) entry which is preliminary data.</text>
</comment>
<dbReference type="SUPFAM" id="SSF56349">
    <property type="entry name" value="DNA breaking-rejoining enzymes"/>
    <property type="match status" value="1"/>
</dbReference>
<dbReference type="RefSeq" id="WP_379758733.1">
    <property type="nucleotide sequence ID" value="NZ_JBHSYB010000065.1"/>
</dbReference>
<feature type="domain" description="Tyr recombinase" evidence="4">
    <location>
        <begin position="221"/>
        <end position="394"/>
    </location>
</feature>
<dbReference type="InterPro" id="IPR002104">
    <property type="entry name" value="Integrase_catalytic"/>
</dbReference>
<dbReference type="Pfam" id="PF17293">
    <property type="entry name" value="Arm-DNA-bind_5"/>
    <property type="match status" value="1"/>
</dbReference>
<dbReference type="InterPro" id="IPR050090">
    <property type="entry name" value="Tyrosine_recombinase_XerCD"/>
</dbReference>
<dbReference type="InterPro" id="IPR025269">
    <property type="entry name" value="SAM-like_dom"/>
</dbReference>
<dbReference type="InterPro" id="IPR035386">
    <property type="entry name" value="Arm-DNA-bind_5"/>
</dbReference>
<name>A0ABW3J4Q8_9FLAO</name>
<keyword evidence="2" id="KW-0238">DNA-binding</keyword>
<organism evidence="5 6">
    <name type="scientific">Flavobacterium myungsuense</name>
    <dbReference type="NCBI Taxonomy" id="651823"/>
    <lineage>
        <taxon>Bacteria</taxon>
        <taxon>Pseudomonadati</taxon>
        <taxon>Bacteroidota</taxon>
        <taxon>Flavobacteriia</taxon>
        <taxon>Flavobacteriales</taxon>
        <taxon>Flavobacteriaceae</taxon>
        <taxon>Flavobacterium</taxon>
    </lineage>
</organism>
<keyword evidence="3" id="KW-0233">DNA recombination</keyword>
<sequence length="401" mass="47504">MHQEKVSILFLIKGNRVNQRDLCPLLCRITIHKKKQQFSTGLFVNPHYWESKHQKVNTQDFNHKYINAQIERIQVKLYNIILVFQLQGIECSIDNILNEYKGLPLKKEENFLSYYKKYLSRIKKLVGIELKQNTYDKLVYVCNHLEIFIRWNYKKQDYPLKDLTLQFLKDFEYYLKTEKKQKQITINKSIQILRRPINWAISEGYLDRDPFILHKSKTVRKEIVFLFTEELKNLEELVLQEKRLILIQDLFIFCCYTGLAYNEMAHLEKDNIHPGFDGSNWIQMKREKTHREISIPILPKAQEKINKYASDTNRTFPPISNQKFNAYLKEIAIIAKIDKNISHHTARKTFASTVLLYNDVPMEIVSELLGHSKMSITQESYGKIVQKNVSEAIKKLAAILK</sequence>
<dbReference type="Proteomes" id="UP001597051">
    <property type="component" value="Unassembled WGS sequence"/>
</dbReference>
<evidence type="ECO:0000256" key="2">
    <source>
        <dbReference type="ARBA" id="ARBA00023125"/>
    </source>
</evidence>
<dbReference type="PROSITE" id="PS51898">
    <property type="entry name" value="TYR_RECOMBINASE"/>
    <property type="match status" value="1"/>
</dbReference>
<dbReference type="Gene3D" id="1.10.150.130">
    <property type="match status" value="1"/>
</dbReference>
<proteinExistence type="inferred from homology"/>
<comment type="similarity">
    <text evidence="1">Belongs to the 'phage' integrase family.</text>
</comment>
<dbReference type="PANTHER" id="PTHR30349">
    <property type="entry name" value="PHAGE INTEGRASE-RELATED"/>
    <property type="match status" value="1"/>
</dbReference>
<reference evidence="6" key="1">
    <citation type="journal article" date="2019" name="Int. J. Syst. Evol. Microbiol.">
        <title>The Global Catalogue of Microorganisms (GCM) 10K type strain sequencing project: providing services to taxonomists for standard genome sequencing and annotation.</title>
        <authorList>
            <consortium name="The Broad Institute Genomics Platform"/>
            <consortium name="The Broad Institute Genome Sequencing Center for Infectious Disease"/>
            <person name="Wu L."/>
            <person name="Ma J."/>
        </authorList>
    </citation>
    <scope>NUCLEOTIDE SEQUENCE [LARGE SCALE GENOMIC DNA]</scope>
    <source>
        <strain evidence="6">CECT 7649</strain>
    </source>
</reference>
<evidence type="ECO:0000313" key="5">
    <source>
        <dbReference type="EMBL" id="MFD0985183.1"/>
    </source>
</evidence>
<evidence type="ECO:0000256" key="3">
    <source>
        <dbReference type="ARBA" id="ARBA00023172"/>
    </source>
</evidence>
<dbReference type="InterPro" id="IPR010998">
    <property type="entry name" value="Integrase_recombinase_N"/>
</dbReference>
<dbReference type="Pfam" id="PF13102">
    <property type="entry name" value="Phage_int_SAM_5"/>
    <property type="match status" value="1"/>
</dbReference>
<gene>
    <name evidence="5" type="ORF">ACFQ0S_11935</name>
</gene>
<evidence type="ECO:0000256" key="1">
    <source>
        <dbReference type="ARBA" id="ARBA00008857"/>
    </source>
</evidence>
<dbReference type="Pfam" id="PF00589">
    <property type="entry name" value="Phage_integrase"/>
    <property type="match status" value="1"/>
</dbReference>
<keyword evidence="6" id="KW-1185">Reference proteome</keyword>
<dbReference type="InterPro" id="IPR011010">
    <property type="entry name" value="DNA_brk_join_enz"/>
</dbReference>
<dbReference type="PANTHER" id="PTHR30349:SF64">
    <property type="entry name" value="PROPHAGE INTEGRASE INTD-RELATED"/>
    <property type="match status" value="1"/>
</dbReference>
<accession>A0ABW3J4Q8</accession>
<dbReference type="Gene3D" id="1.10.443.10">
    <property type="entry name" value="Intergrase catalytic core"/>
    <property type="match status" value="1"/>
</dbReference>
<evidence type="ECO:0000259" key="4">
    <source>
        <dbReference type="PROSITE" id="PS51898"/>
    </source>
</evidence>